<dbReference type="NCBIfam" id="NF012211">
    <property type="entry name" value="tand_rpt_95"/>
    <property type="match status" value="1"/>
</dbReference>
<feature type="domain" description="RapA2 cadherin-like" evidence="2">
    <location>
        <begin position="788"/>
        <end position="881"/>
    </location>
</feature>
<keyword evidence="5" id="KW-1185">Reference proteome</keyword>
<dbReference type="InterPro" id="IPR040853">
    <property type="entry name" value="RapA2_cadherin-like"/>
</dbReference>
<evidence type="ECO:0000259" key="2">
    <source>
        <dbReference type="Pfam" id="PF17803"/>
    </source>
</evidence>
<proteinExistence type="predicted"/>
<feature type="domain" description="DUF5801" evidence="3">
    <location>
        <begin position="1824"/>
        <end position="1936"/>
    </location>
</feature>
<feature type="compositionally biased region" description="Low complexity" evidence="1">
    <location>
        <begin position="3117"/>
        <end position="3131"/>
    </location>
</feature>
<dbReference type="InterPro" id="IPR043824">
    <property type="entry name" value="DUF5801"/>
</dbReference>
<feature type="compositionally biased region" description="Low complexity" evidence="1">
    <location>
        <begin position="3041"/>
        <end position="3072"/>
    </location>
</feature>
<name>A0ABQ1EZA7_SPHSA</name>
<reference evidence="5" key="1">
    <citation type="journal article" date="2019" name="Int. J. Syst. Evol. Microbiol.">
        <title>The Global Catalogue of Microorganisms (GCM) 10K type strain sequencing project: providing services to taxonomists for standard genome sequencing and annotation.</title>
        <authorList>
            <consortium name="The Broad Institute Genomics Platform"/>
            <consortium name="The Broad Institute Genome Sequencing Center for Infectious Disease"/>
            <person name="Wu L."/>
            <person name="Ma J."/>
        </authorList>
    </citation>
    <scope>NUCLEOTIDE SEQUENCE [LARGE SCALE GENOMIC DNA]</scope>
    <source>
        <strain evidence="5">CCM 7327</strain>
    </source>
</reference>
<feature type="domain" description="RapA2 cadherin-like" evidence="2">
    <location>
        <begin position="292"/>
        <end position="375"/>
    </location>
</feature>
<evidence type="ECO:0000313" key="4">
    <source>
        <dbReference type="EMBL" id="GFZ94490.1"/>
    </source>
</evidence>
<evidence type="ECO:0000313" key="5">
    <source>
        <dbReference type="Proteomes" id="UP000628109"/>
    </source>
</evidence>
<feature type="compositionally biased region" description="Polar residues" evidence="1">
    <location>
        <begin position="3073"/>
        <end position="3099"/>
    </location>
</feature>
<dbReference type="Pfam" id="PF17803">
    <property type="entry name" value="Cadherin_4"/>
    <property type="match status" value="3"/>
</dbReference>
<evidence type="ECO:0000256" key="1">
    <source>
        <dbReference type="SAM" id="MobiDB-lite"/>
    </source>
</evidence>
<protein>
    <recommendedName>
        <fullName evidence="6">Tandem-95 repeat protein</fullName>
    </recommendedName>
</protein>
<evidence type="ECO:0008006" key="6">
    <source>
        <dbReference type="Google" id="ProtNLM"/>
    </source>
</evidence>
<dbReference type="RefSeq" id="WP_065847272.1">
    <property type="nucleotide sequence ID" value="NZ_BMDU01000005.1"/>
</dbReference>
<dbReference type="Proteomes" id="UP000628109">
    <property type="component" value="Unassembled WGS sequence"/>
</dbReference>
<gene>
    <name evidence="4" type="ORF">GCM10019071_26050</name>
</gene>
<sequence>MDFERDWDSKDAADHQQALHPEAAALAARGKAVHPGKMHRAEVVRTVEPNPDGTVVLPAGTDINGIEVSGRNLIVHLPDGTDLVILDGAVVMPRLVVGDVEIPSVNLAALLIGEEPQPAAGPPRSSGGNFTGPDGDVGDPHGLGDLLPPTELLFTQPEEREILPIAPNEEPEVTIITPDQPAGATAATAGVSEAGLPARGNEPAGSAAAGDGERTTGTIAITASDGLAGVTINGVAITTVGQTVTTPLGVLTITSIADGSIGYSYVLTDNVVGTPPAEVFTVVVTDSDGDQASATLTISIADDAPTAVNDADSVTEDGPLVADGNVLTGSGGSDANATDGVADIQGADGAVVSTTGTFQGTYGTLTLNASGAYSYTLANGNAAVQFLVPGQTLTDRFSYTITDADGDTSTATLTITINGADDGITITGLNGAPGIEGAEVVLLENDLADGSSPDAAGLAKTGSFGVSGADGLSGVTVGGVSVLANGAFVAGQVVTTPVGTLTITGFTATATQGGVPTAGTFTYSFVLTDNSLGHGAAGADSILQSFAVVATDRNGSTANATVDVQIVDDVPTAHNDVDGVAAGTYGPETGNVITGAGTVSGAAGADVKGADGAVVTTTGTFEGTYGTLTLNADGSYSYVRAAGTPGGVSDSFSYTLRDGDGDTSTATLRIDIANSDVMIISIPKVGDGTIVDESGLTNPMGSNAGSGVDTTDGTITYTAPDGPASVTINNIPITQIGQEIVTDKGILTITGLSEGSIDYSYTLTTNTAGDNVTDSFVVTVTDVDGDQATDTLTITIIDDVPTAANDADSVREDGPLVADGNVIAGSGGADANATDGNADVQGADGAHVSAIVFGETAGTVGAPLAGLYGSLVIQSDGSYAYTLNNENGVVQGLDKNQTLTETFTYTLTDGDGDHSSATITITIQGSDDGVTISGLDGEGAEETVFENDLPGGSSEDAAALTQTGSFTLSALDGVATITVGGQPIFGANGFISGVTLSNAYGTLSITGFTPTVGADGDVIGGTVSYSYVLTDNTLLHTGANDGSLTDSFAVVVTDTDGSTDGASLDIRVVDDMPTAVNDVAGQLTENTAVTIDVFANDVAGADGVNLASGVALETGAAKGTVVYQGNGVFLYTPNAGAEGSDSFTYTITDGDGDKSTATVTINLLQDSTPTVSVTDMTVSEAGLPGGTQEAGNSETATGAMTITTGGDTLTKVEVQDKNGAWVDVTSATAGTPVVVAGAAGALTVTSDGAGHYSYSYTLAVNDPAHPDNVTSDGDGISGAADPKAGDAFAVRVTDSDGDVSPADTINVTVLDDAPVATADSGSVSEGDSLIVAAADGVLNNDQPGADGYAPGVVGVAKGGDPSSPVSGQVGTAVAGDYGTLTLFADGSYRYDATPNAISADKQDVFVYTIRDGDGDLATTTLTINVANVALAADNQTKTVFEAALDTGITGDDIAAGSVTGSTPGEPTETATGQLNVVGAVSYTLTSSATGSHGQILLNSDGSYTYTLTSPVDGPTANDGPQTFGGAEVFTYQAVDGSGNIANGTITIDVVDDVPTAADDTARTVAEDGADIGGNVLTNDTLGADGATLTSVTIGGVTTAINAVGTTNVSTAFGAYTFTAAGAWTFNPSTNLNNASGVSAGFSYVITDGDGDQSTAVQPITVTDGAIPTASGPITLALDDQNLAGGTSAGNPDSASGTITFTPGSDAITSIVFGGTGGLTGDLTWLRVSDTQITGSDERGVVVTLDLSVTGNVATVTATLNDNYDTHPGVNVDDLVALGSVQVIAQDTDGDTATGTVSVSVSDDLPVVSANPVVQLDDDALSGGNPNGTGDDANSLNATGTLGHDYRADGPGGITLLGTGAPAGFTYESNGTVLLVKQNGTTVLTVTLTDPVAGTYSVVQNAAIVHPAGGDENNVSFDIGYRVTDADNDTATGTLTINVDDDTPVAANDTDIVKEDVTLTASGNVLTGAGSDGNPAGGDSLGADGPAAGGAVTAVTGGTVGGNATGNYGTLVLNASGGYTYTLNNGLAAVQHLDDGQTLTDSFTYTITDGDGDSTTATLTITILGTNDAPQVGSGIAVVSEEGLTGANADTAPGLPNDTTNATVATGTITASDVDGDSISMTLGNPGAVLTADGLPVTWSGVGTQTLTGSVGAVPVITITITNGGAYTVTLLQSVDHSGINAEDVKNFLVPVNVSDGTATVATSIAVTIEDDSPIAVDDNVTTIEKAAASTGNVLTNDHVGADTPGAVVSVGGNAIALGGSQTIVGAYGTLQLFSDGSYTYTPKASVPSGSFDSFTYVMRDADNDTASATLKFTFQGDANKPTADNTAAKLDDDGLTGGNAASTTGDVDANVGDTGAAGSSEASFSGTLPFTFGADGGGSVSFANLNGTTGTVGTDTVSYSWNGTTNTLTATITTVGGRVGTDLFKVVVNPTTGAYTATLLDNVLHAAGGNENDASVSLNFLVTDSDYNATTNPTSSAIGQLNISFNDDMPSSFTPAAGSVANNDSPATAFNLNFASVAGADGVGNALFTITDGALAKDTSGATLRLAGEDLFIFGNGTNVLTAKTADGDIGYTITLQPGTDKYVFDLHGTITNGSEISISSFSAAKAGNTDYRGLGVDTTDAIDVLFSGRSASGARGSVNTDSDSIGVDNQSVNPDEAVRIDLIKTLVGNPATTTGFSYADHQSVISFEQNIAQVGGNPNSTVSIKVTAIDADNDQDLGFSSVTPEAGESFVPIAKVIVTDVSTGNVYSFTGSGTQGSIGVTFASGSVTITGLQVNDKYEIVGTKGFDAVLVESPHVNNPFDLGVFSVETLNSGTPININHAIVASDADGDSVNSSVSVTLNPVAVPPVAIDLDGDGLEFVGLSAGVTHDYGHGAVATAWVSSDDGLLAHATGGGYDIVFADDAPGAASDLEGLRLAYDSNGDGVFDAKDAAFADFGVWQDANGNGVVDAGEFKSLTAIGIAAINLTADGKNYTAANGDVTVLGEASFVRTDGTKGTVGDVMFATGAKASDTSKTDSTAGGFNQALVAASLVAAAGAAEHVAEQQPAPAPAETAPPVTETAPAATTTTEPAPSQESQPTSLATTDDQATHEQPTMSTGHASEEAAPEHATLSGGGEAHAAAADTAQAPQPDLSGHQGLLAQSIDLPPAFDGNAAAVLAAQQAAQPGVSAANAAEVVKEALGTHDAPHIDALLAALPGGEHPAAPALLNPAAVEVADAGHMAATTAIFEAAMVAHEAMAVAHG</sequence>
<accession>A0ABQ1EZA7</accession>
<dbReference type="InterPro" id="IPR013783">
    <property type="entry name" value="Ig-like_fold"/>
</dbReference>
<evidence type="ECO:0000259" key="3">
    <source>
        <dbReference type="Pfam" id="PF19116"/>
    </source>
</evidence>
<organism evidence="4 5">
    <name type="scientific">Sphingobium fuliginis (strain ATCC 27551)</name>
    <dbReference type="NCBI Taxonomy" id="336203"/>
    <lineage>
        <taxon>Bacteria</taxon>
        <taxon>Pseudomonadati</taxon>
        <taxon>Pseudomonadota</taxon>
        <taxon>Alphaproteobacteria</taxon>
        <taxon>Sphingomonadales</taxon>
        <taxon>Sphingomonadaceae</taxon>
        <taxon>Sphingobium</taxon>
    </lineage>
</organism>
<dbReference type="PROSITE" id="PS00018">
    <property type="entry name" value="EF_HAND_1"/>
    <property type="match status" value="1"/>
</dbReference>
<dbReference type="EMBL" id="BMDU01000005">
    <property type="protein sequence ID" value="GFZ94490.1"/>
    <property type="molecule type" value="Genomic_DNA"/>
</dbReference>
<feature type="region of interest" description="Disordered" evidence="1">
    <location>
        <begin position="116"/>
        <end position="140"/>
    </location>
</feature>
<dbReference type="InterPro" id="IPR018247">
    <property type="entry name" value="EF_Hand_1_Ca_BS"/>
</dbReference>
<dbReference type="InterPro" id="IPR010221">
    <property type="entry name" value="VCBS_dom"/>
</dbReference>
<feature type="domain" description="RapA2 cadherin-like" evidence="2">
    <location>
        <begin position="1304"/>
        <end position="1390"/>
    </location>
</feature>
<comment type="caution">
    <text evidence="4">The sequence shown here is derived from an EMBL/GenBank/DDBJ whole genome shotgun (WGS) entry which is preliminary data.</text>
</comment>
<dbReference type="Gene3D" id="2.60.40.10">
    <property type="entry name" value="Immunoglobulins"/>
    <property type="match status" value="2"/>
</dbReference>
<dbReference type="NCBIfam" id="TIGR01965">
    <property type="entry name" value="VCBS_repeat"/>
    <property type="match status" value="5"/>
</dbReference>
<feature type="region of interest" description="Disordered" evidence="1">
    <location>
        <begin position="3041"/>
        <end position="3135"/>
    </location>
</feature>
<dbReference type="Pfam" id="PF17963">
    <property type="entry name" value="Big_9"/>
    <property type="match status" value="5"/>
</dbReference>
<dbReference type="Gene3D" id="2.60.40.3440">
    <property type="match status" value="1"/>
</dbReference>
<dbReference type="Pfam" id="PF19116">
    <property type="entry name" value="DUF5801"/>
    <property type="match status" value="1"/>
</dbReference>